<dbReference type="OrthoDB" id="4330255at2"/>
<dbReference type="Proteomes" id="UP000317881">
    <property type="component" value="Unassembled WGS sequence"/>
</dbReference>
<gene>
    <name evidence="1" type="ORF">SSP24_80240</name>
</gene>
<organism evidence="1 2">
    <name type="scientific">Streptomyces spinoverrucosus</name>
    <dbReference type="NCBI Taxonomy" id="284043"/>
    <lineage>
        <taxon>Bacteria</taxon>
        <taxon>Bacillati</taxon>
        <taxon>Actinomycetota</taxon>
        <taxon>Actinomycetes</taxon>
        <taxon>Kitasatosporales</taxon>
        <taxon>Streptomycetaceae</taxon>
        <taxon>Streptomyces</taxon>
    </lineage>
</organism>
<comment type="caution">
    <text evidence="1">The sequence shown here is derived from an EMBL/GenBank/DDBJ whole genome shotgun (WGS) entry which is preliminary data.</text>
</comment>
<evidence type="ECO:0000313" key="1">
    <source>
        <dbReference type="EMBL" id="GEC10369.1"/>
    </source>
</evidence>
<proteinExistence type="predicted"/>
<keyword evidence="2" id="KW-1185">Reference proteome</keyword>
<dbReference type="AlphaFoldDB" id="A0A4Y3VXB7"/>
<evidence type="ECO:0000313" key="2">
    <source>
        <dbReference type="Proteomes" id="UP000317881"/>
    </source>
</evidence>
<sequence>MEDVHRHNFRIRTEARIKIALAARGGRVRGVVFHTDRGAPSSAADFAEVCRRHGTRRRHGPRRLEI</sequence>
<reference evidence="1 2" key="1">
    <citation type="submission" date="2019-06" db="EMBL/GenBank/DDBJ databases">
        <title>Whole genome shotgun sequence of Streptomyces spinoverrucosus NBRC 14228.</title>
        <authorList>
            <person name="Hosoyama A."/>
            <person name="Uohara A."/>
            <person name="Ohji S."/>
            <person name="Ichikawa N."/>
        </authorList>
    </citation>
    <scope>NUCLEOTIDE SEQUENCE [LARGE SCALE GENOMIC DNA]</scope>
    <source>
        <strain evidence="1 2">NBRC 14228</strain>
    </source>
</reference>
<dbReference type="EMBL" id="BJND01000105">
    <property type="protein sequence ID" value="GEC10369.1"/>
    <property type="molecule type" value="Genomic_DNA"/>
</dbReference>
<name>A0A4Y3VXB7_9ACTN</name>
<protein>
    <submittedName>
        <fullName evidence="1">Uncharacterized protein</fullName>
    </submittedName>
</protein>
<accession>A0A4Y3VXB7</accession>